<dbReference type="GeneID" id="28815391"/>
<dbReference type="KEGG" id="psco:LY89DRAFT_186042"/>
<reference evidence="3 4" key="1">
    <citation type="submission" date="2015-10" db="EMBL/GenBank/DDBJ databases">
        <title>Full genome of DAOMC 229536 Phialocephala scopiformis, a fungal endophyte of spruce producing the potent anti-insectan compound rugulosin.</title>
        <authorList>
            <consortium name="DOE Joint Genome Institute"/>
            <person name="Walker A.K."/>
            <person name="Frasz S.L."/>
            <person name="Seifert K.A."/>
            <person name="Miller J.D."/>
            <person name="Mondo S.J."/>
            <person name="Labutti K."/>
            <person name="Lipzen A."/>
            <person name="Dockter R."/>
            <person name="Kennedy M."/>
            <person name="Grigoriev I.V."/>
            <person name="Spatafora J.W."/>
        </authorList>
    </citation>
    <scope>NUCLEOTIDE SEQUENCE [LARGE SCALE GENOMIC DNA]</scope>
    <source>
        <strain evidence="3 4">CBS 120377</strain>
    </source>
</reference>
<dbReference type="Proteomes" id="UP000070700">
    <property type="component" value="Unassembled WGS sequence"/>
</dbReference>
<dbReference type="PANTHER" id="PTHR33112">
    <property type="entry name" value="DOMAIN PROTEIN, PUTATIVE-RELATED"/>
    <property type="match status" value="1"/>
</dbReference>
<dbReference type="OrthoDB" id="5125733at2759"/>
<evidence type="ECO:0000259" key="2">
    <source>
        <dbReference type="Pfam" id="PF06985"/>
    </source>
</evidence>
<dbReference type="EMBL" id="KQ947405">
    <property type="protein sequence ID" value="KUJ23570.1"/>
    <property type="molecule type" value="Genomic_DNA"/>
</dbReference>
<keyword evidence="4" id="KW-1185">Reference proteome</keyword>
<evidence type="ECO:0000313" key="3">
    <source>
        <dbReference type="EMBL" id="KUJ23570.1"/>
    </source>
</evidence>
<organism evidence="3 4">
    <name type="scientific">Mollisia scopiformis</name>
    <name type="common">Conifer needle endophyte fungus</name>
    <name type="synonym">Phialocephala scopiformis</name>
    <dbReference type="NCBI Taxonomy" id="149040"/>
    <lineage>
        <taxon>Eukaryota</taxon>
        <taxon>Fungi</taxon>
        <taxon>Dikarya</taxon>
        <taxon>Ascomycota</taxon>
        <taxon>Pezizomycotina</taxon>
        <taxon>Leotiomycetes</taxon>
        <taxon>Helotiales</taxon>
        <taxon>Mollisiaceae</taxon>
        <taxon>Mollisia</taxon>
    </lineage>
</organism>
<dbReference type="PANTHER" id="PTHR33112:SF16">
    <property type="entry name" value="HETEROKARYON INCOMPATIBILITY DOMAIN-CONTAINING PROTEIN"/>
    <property type="match status" value="1"/>
</dbReference>
<feature type="compositionally biased region" description="Acidic residues" evidence="1">
    <location>
        <begin position="135"/>
        <end position="167"/>
    </location>
</feature>
<name>A0A194XTC7_MOLSC</name>
<accession>A0A194XTC7</accession>
<evidence type="ECO:0000256" key="1">
    <source>
        <dbReference type="SAM" id="MobiDB-lite"/>
    </source>
</evidence>
<protein>
    <submittedName>
        <fullName evidence="3">HET-domain-containing protein</fullName>
    </submittedName>
</protein>
<dbReference type="InParanoid" id="A0A194XTC7"/>
<gene>
    <name evidence="3" type="ORF">LY89DRAFT_186042</name>
</gene>
<proteinExistence type="predicted"/>
<dbReference type="Pfam" id="PF06985">
    <property type="entry name" value="HET"/>
    <property type="match status" value="1"/>
</dbReference>
<sequence>MGLTMDIQHLLSSSESVNTVPSSNLCQDCRHIFNHWDEVLEDDYNARFPHCQNIFGLIESAARGCYLCNQFLRNLEIRGIAKTLRGLTIDILNSAGTGYNGYIVVNSFERIISRGRDHHKDCWLLELRFRPPDALFDDDDDDDEQSDEEDDLQVDETDQDADEDMETSDPVPTGDDLDDWPKDGGVFSSWPHEISRDMYSCRAVLVPSSISRMHDFRTSRLSPDSRAALWQARSWLETCSQSHPQCLLKQSSLPTRLLCLDGSRVRVCTSKSLDSQEPPAYATLSHCWGSLKILQLTKENHPLLVQGIPHAALCRTFQDAIQITLALGLRYIWIDSLCIVQNDPKDWAREATRMSDVYSGGAVNIAASSASDGSVGCFFNRDSSHVWQHTVAARVNGQNRIYDCIEDGISDACIFETPLARRAWVMQERLLAPRTLHFSSTQMFWECNTLNACEVFPEQYPATLSYVKLYSICDLTYQRDKLVAISGIAREIVKRDPQAKYVAGLWDNEIENQLCWKVRAPAEKTLQAPSWSWAAVNGTVNLATVSQFENFVRVLEVDLQGHEPFGEILTATLTIACQEIFHISNMSALLPLRWSTSLTISWDYAIESARTFLLPVQKGVSLGSEYISGLLLQETKKCQGEYRRVGHFEQLAAAWERLPEHLLRVTTSNVRGRDPWHLGNYADLSPDSKIILLV</sequence>
<feature type="region of interest" description="Disordered" evidence="1">
    <location>
        <begin position="135"/>
        <end position="180"/>
    </location>
</feature>
<dbReference type="STRING" id="149040.A0A194XTC7"/>
<dbReference type="AlphaFoldDB" id="A0A194XTC7"/>
<dbReference type="RefSeq" id="XP_018077925.1">
    <property type="nucleotide sequence ID" value="XM_018205665.1"/>
</dbReference>
<feature type="domain" description="Heterokaryon incompatibility" evidence="2">
    <location>
        <begin position="281"/>
        <end position="428"/>
    </location>
</feature>
<dbReference type="InterPro" id="IPR010730">
    <property type="entry name" value="HET"/>
</dbReference>
<evidence type="ECO:0000313" key="4">
    <source>
        <dbReference type="Proteomes" id="UP000070700"/>
    </source>
</evidence>